<keyword evidence="2" id="KW-0413">Isomerase</keyword>
<dbReference type="PANTHER" id="PTHR15108">
    <property type="entry name" value="N-ACYLGLUCOSAMINE-2-EPIMERASE"/>
    <property type="match status" value="1"/>
</dbReference>
<reference evidence="3 4" key="1">
    <citation type="journal article" date="2019" name="Environ. Microbiol.">
        <title>Species interactions and distinct microbial communities in high Arctic permafrost affected cryosols are associated with the CH4 and CO2 gas fluxes.</title>
        <authorList>
            <person name="Altshuler I."/>
            <person name="Hamel J."/>
            <person name="Turney S."/>
            <person name="Magnuson E."/>
            <person name="Levesque R."/>
            <person name="Greer C."/>
            <person name="Whyte L.G."/>
        </authorList>
    </citation>
    <scope>NUCLEOTIDE SEQUENCE [LARGE SCALE GENOMIC DNA]</scope>
    <source>
        <strain evidence="3 4">E3</strain>
    </source>
</reference>
<dbReference type="EMBL" id="RCZE01000012">
    <property type="protein sequence ID" value="TPG74580.1"/>
    <property type="molecule type" value="Genomic_DNA"/>
</dbReference>
<evidence type="ECO:0000313" key="4">
    <source>
        <dbReference type="Proteomes" id="UP000317933"/>
    </source>
</evidence>
<dbReference type="InterPro" id="IPR010819">
    <property type="entry name" value="AGE/CE"/>
</dbReference>
<dbReference type="GO" id="GO:0016853">
    <property type="term" value="F:isomerase activity"/>
    <property type="evidence" value="ECO:0007669"/>
    <property type="project" value="UniProtKB-KW"/>
</dbReference>
<evidence type="ECO:0000256" key="2">
    <source>
        <dbReference type="ARBA" id="ARBA00023235"/>
    </source>
</evidence>
<dbReference type="AlphaFoldDB" id="A0A502HN44"/>
<comment type="caution">
    <text evidence="3">The sequence shown here is derived from an EMBL/GenBank/DDBJ whole genome shotgun (WGS) entry which is preliminary data.</text>
</comment>
<accession>A0A502HN44</accession>
<dbReference type="RefSeq" id="WP_140669684.1">
    <property type="nucleotide sequence ID" value="NZ_RCZE01000012.1"/>
</dbReference>
<evidence type="ECO:0000256" key="1">
    <source>
        <dbReference type="ARBA" id="ARBA00008558"/>
    </source>
</evidence>
<proteinExistence type="inferred from homology"/>
<dbReference type="SUPFAM" id="SSF48208">
    <property type="entry name" value="Six-hairpin glycosidases"/>
    <property type="match status" value="1"/>
</dbReference>
<name>A0A502HN44_9PSED</name>
<organism evidence="3 4">
    <name type="scientific">Pseudomonas arsenicoxydans</name>
    <dbReference type="NCBI Taxonomy" id="702115"/>
    <lineage>
        <taxon>Bacteria</taxon>
        <taxon>Pseudomonadati</taxon>
        <taxon>Pseudomonadota</taxon>
        <taxon>Gammaproteobacteria</taxon>
        <taxon>Pseudomonadales</taxon>
        <taxon>Pseudomonadaceae</taxon>
        <taxon>Pseudomonas</taxon>
    </lineage>
</organism>
<sequence>MPPVSCSDSQPELTALFASVQQHFQDVIVPLWQGPGWNADMALPYEALDAQHQPLPPQRYRAMACARQLYLFSSLIGQVPGAKERAAALFRSLQQHFHDAEHGGWFYSIDPQGAPLDPRKDLYTHAFILFACAHYWDKVREPLVESVLNAALEVIAQRFATGDGLYEASLNRDWSSLNSGPLQNPLMHLAEAFLATLSVREDAAVQRALIDLCKAMQKHFIDPQQSVLMEKPLGAVDNWFEPGHQFEWYFLLESSPLLRGSALHTSLDCAFTLTEQMGVDPQTGAVLAMLNLNGLAKDATQRIWAQAEYLRALTLRPDSEASVLRQLQALQQRFLHARGWYECRDEQGEVSRKDMPSTTPYHLATCYRGLADFLE</sequence>
<dbReference type="Proteomes" id="UP000317933">
    <property type="component" value="Unassembled WGS sequence"/>
</dbReference>
<dbReference type="Pfam" id="PF07221">
    <property type="entry name" value="GlcNAc_2-epim"/>
    <property type="match status" value="1"/>
</dbReference>
<dbReference type="InterPro" id="IPR008928">
    <property type="entry name" value="6-hairpin_glycosidase_sf"/>
</dbReference>
<dbReference type="GO" id="GO:0005975">
    <property type="term" value="P:carbohydrate metabolic process"/>
    <property type="evidence" value="ECO:0007669"/>
    <property type="project" value="InterPro"/>
</dbReference>
<protein>
    <submittedName>
        <fullName evidence="3">N-acylglucosamine 2-epimerase</fullName>
    </submittedName>
</protein>
<evidence type="ECO:0000313" key="3">
    <source>
        <dbReference type="EMBL" id="TPG74580.1"/>
    </source>
</evidence>
<dbReference type="InterPro" id="IPR012341">
    <property type="entry name" value="6hp_glycosidase-like_sf"/>
</dbReference>
<dbReference type="Gene3D" id="1.50.10.10">
    <property type="match status" value="1"/>
</dbReference>
<comment type="similarity">
    <text evidence="1">Belongs to the N-acylglucosamine 2-epimerase family.</text>
</comment>
<gene>
    <name evidence="3" type="ORF">EAH78_23745</name>
</gene>